<keyword evidence="3" id="KW-1185">Reference proteome</keyword>
<feature type="domain" description="FAD dependent oxidoreductase" evidence="1">
    <location>
        <begin position="13"/>
        <end position="55"/>
    </location>
</feature>
<evidence type="ECO:0000259" key="1">
    <source>
        <dbReference type="Pfam" id="PF01266"/>
    </source>
</evidence>
<organism evidence="2 3">
    <name type="scientific">Bythopirellula polymerisocia</name>
    <dbReference type="NCBI Taxonomy" id="2528003"/>
    <lineage>
        <taxon>Bacteria</taxon>
        <taxon>Pseudomonadati</taxon>
        <taxon>Planctomycetota</taxon>
        <taxon>Planctomycetia</taxon>
        <taxon>Pirellulales</taxon>
        <taxon>Lacipirellulaceae</taxon>
        <taxon>Bythopirellula</taxon>
    </lineage>
</organism>
<comment type="caution">
    <text evidence="2">The sequence shown here is derived from an EMBL/GenBank/DDBJ whole genome shotgun (WGS) entry which is preliminary data.</text>
</comment>
<dbReference type="InterPro" id="IPR036188">
    <property type="entry name" value="FAD/NAD-bd_sf"/>
</dbReference>
<gene>
    <name evidence="2" type="ORF">Pla144_12950</name>
</gene>
<dbReference type="PRINTS" id="PR00419">
    <property type="entry name" value="ADXRDTASE"/>
</dbReference>
<dbReference type="SUPFAM" id="SSF51971">
    <property type="entry name" value="Nucleotide-binding domain"/>
    <property type="match status" value="1"/>
</dbReference>
<protein>
    <submittedName>
        <fullName evidence="2">Dihydropyrimidine dehydrogenase subunit A</fullName>
    </submittedName>
</protein>
<evidence type="ECO:0000313" key="2">
    <source>
        <dbReference type="EMBL" id="TWU30508.1"/>
    </source>
</evidence>
<dbReference type="OrthoDB" id="9803192at2"/>
<dbReference type="EMBL" id="SJPS01000001">
    <property type="protein sequence ID" value="TWU30508.1"/>
    <property type="molecule type" value="Genomic_DNA"/>
</dbReference>
<name>A0A5C6D196_9BACT</name>
<dbReference type="Proteomes" id="UP000318437">
    <property type="component" value="Unassembled WGS sequence"/>
</dbReference>
<proteinExistence type="predicted"/>
<evidence type="ECO:0000313" key="3">
    <source>
        <dbReference type="Proteomes" id="UP000318437"/>
    </source>
</evidence>
<dbReference type="RefSeq" id="WP_146448828.1">
    <property type="nucleotide sequence ID" value="NZ_SJPS01000001.1"/>
</dbReference>
<dbReference type="Pfam" id="PF01266">
    <property type="entry name" value="DAO"/>
    <property type="match status" value="1"/>
</dbReference>
<dbReference type="InterPro" id="IPR006076">
    <property type="entry name" value="FAD-dep_OxRdtase"/>
</dbReference>
<accession>A0A5C6D196</accession>
<sequence length="59" mass="6323">MPVAAPEMHLPKRVAVIGAGIAGLTVAHELARRGYLVSIYEANAEAGDFFRSTRRAASR</sequence>
<reference evidence="2 3" key="1">
    <citation type="submission" date="2019-02" db="EMBL/GenBank/DDBJ databases">
        <title>Deep-cultivation of Planctomycetes and their phenomic and genomic characterization uncovers novel biology.</title>
        <authorList>
            <person name="Wiegand S."/>
            <person name="Jogler M."/>
            <person name="Boedeker C."/>
            <person name="Pinto D."/>
            <person name="Vollmers J."/>
            <person name="Rivas-Marin E."/>
            <person name="Kohn T."/>
            <person name="Peeters S.H."/>
            <person name="Heuer A."/>
            <person name="Rast P."/>
            <person name="Oberbeckmann S."/>
            <person name="Bunk B."/>
            <person name="Jeske O."/>
            <person name="Meyerdierks A."/>
            <person name="Storesund J.E."/>
            <person name="Kallscheuer N."/>
            <person name="Luecker S."/>
            <person name="Lage O.M."/>
            <person name="Pohl T."/>
            <person name="Merkel B.J."/>
            <person name="Hornburger P."/>
            <person name="Mueller R.-W."/>
            <person name="Bruemmer F."/>
            <person name="Labrenz M."/>
            <person name="Spormann A.M."/>
            <person name="Op Den Camp H."/>
            <person name="Overmann J."/>
            <person name="Amann R."/>
            <person name="Jetten M.S.M."/>
            <person name="Mascher T."/>
            <person name="Medema M.H."/>
            <person name="Devos D.P."/>
            <person name="Kaster A.-K."/>
            <person name="Ovreas L."/>
            <person name="Rohde M."/>
            <person name="Galperin M.Y."/>
            <person name="Jogler C."/>
        </authorList>
    </citation>
    <scope>NUCLEOTIDE SEQUENCE [LARGE SCALE GENOMIC DNA]</scope>
    <source>
        <strain evidence="2 3">Pla144</strain>
    </source>
</reference>
<dbReference type="AlphaFoldDB" id="A0A5C6D196"/>
<dbReference type="Gene3D" id="3.50.50.60">
    <property type="entry name" value="FAD/NAD(P)-binding domain"/>
    <property type="match status" value="1"/>
</dbReference>